<dbReference type="EMBL" id="DS016982">
    <property type="protein sequence ID" value="KMU83317.1"/>
    <property type="molecule type" value="Genomic_DNA"/>
</dbReference>
<dbReference type="Proteomes" id="UP000054563">
    <property type="component" value="Unassembled WGS sequence"/>
</dbReference>
<reference evidence="3" key="1">
    <citation type="journal article" date="2010" name="Genome Res.">
        <title>Population genomic sequencing of Coccidioides fungi reveals recent hybridization and transposon control.</title>
        <authorList>
            <person name="Neafsey D.E."/>
            <person name="Barker B.M."/>
            <person name="Sharpton T.J."/>
            <person name="Stajich J.E."/>
            <person name="Park D.J."/>
            <person name="Whiston E."/>
            <person name="Hung C.-Y."/>
            <person name="McMahan C."/>
            <person name="White J."/>
            <person name="Sykes S."/>
            <person name="Heiman D."/>
            <person name="Young S."/>
            <person name="Zeng Q."/>
            <person name="Abouelleil A."/>
            <person name="Aftuck L."/>
            <person name="Bessette D."/>
            <person name="Brown A."/>
            <person name="FitzGerald M."/>
            <person name="Lui A."/>
            <person name="Macdonald J.P."/>
            <person name="Priest M."/>
            <person name="Orbach M.J."/>
            <person name="Galgiani J.N."/>
            <person name="Kirkland T.N."/>
            <person name="Cole G.T."/>
            <person name="Birren B.W."/>
            <person name="Henn M.R."/>
            <person name="Taylor J.W."/>
            <person name="Rounsley S.D."/>
        </authorList>
    </citation>
    <scope>NUCLEOTIDE SEQUENCE [LARGE SCALE GENOMIC DNA]</scope>
    <source>
        <strain evidence="3">H538.4</strain>
    </source>
</reference>
<feature type="region of interest" description="Disordered" evidence="1">
    <location>
        <begin position="53"/>
        <end position="81"/>
    </location>
</feature>
<proteinExistence type="predicted"/>
<accession>A0A0J8REH1</accession>
<dbReference type="AlphaFoldDB" id="A0A0J8REH1"/>
<evidence type="ECO:0000256" key="1">
    <source>
        <dbReference type="SAM" id="MobiDB-lite"/>
    </source>
</evidence>
<sequence length="100" mass="10762">MLSVAANASSRHKESRMEPANASIAGRSFEVKRSVAAGDDCRLGLPALVIHRERSPSDVLRSSPRRGNSASGVRSPEEGYYDCEALGTKQSTPIIGKRIH</sequence>
<evidence type="ECO:0000313" key="3">
    <source>
        <dbReference type="Proteomes" id="UP000054563"/>
    </source>
</evidence>
<protein>
    <submittedName>
        <fullName evidence="2">Uncharacterized protein</fullName>
    </submittedName>
</protein>
<name>A0A0J8REH1_COCIT</name>
<dbReference type="VEuPathDB" id="FungiDB:CIHG_01099"/>
<organism evidence="2 3">
    <name type="scientific">Coccidioides immitis H538.4</name>
    <dbReference type="NCBI Taxonomy" id="396776"/>
    <lineage>
        <taxon>Eukaryota</taxon>
        <taxon>Fungi</taxon>
        <taxon>Dikarya</taxon>
        <taxon>Ascomycota</taxon>
        <taxon>Pezizomycotina</taxon>
        <taxon>Eurotiomycetes</taxon>
        <taxon>Eurotiomycetidae</taxon>
        <taxon>Onygenales</taxon>
        <taxon>Onygenaceae</taxon>
        <taxon>Coccidioides</taxon>
    </lineage>
</organism>
<evidence type="ECO:0000313" key="2">
    <source>
        <dbReference type="EMBL" id="KMU83317.1"/>
    </source>
</evidence>
<gene>
    <name evidence="2" type="ORF">CIHG_01099</name>
</gene>
<feature type="region of interest" description="Disordered" evidence="1">
    <location>
        <begin position="1"/>
        <end position="25"/>
    </location>
</feature>